<dbReference type="PANTHER" id="PTHR46210">
    <property type="entry name" value="FHA DOMAIN-CONTAINING PROTEIN"/>
    <property type="match status" value="1"/>
</dbReference>
<keyword evidence="3" id="KW-0862">Zinc</keyword>
<dbReference type="SMART" id="SM00744">
    <property type="entry name" value="RINGv"/>
    <property type="match status" value="1"/>
</dbReference>
<reference evidence="6" key="1">
    <citation type="submission" date="2021-01" db="EMBL/GenBank/DDBJ databases">
        <authorList>
            <person name="Corre E."/>
            <person name="Pelletier E."/>
            <person name="Niang G."/>
            <person name="Scheremetjew M."/>
            <person name="Finn R."/>
            <person name="Kale V."/>
            <person name="Holt S."/>
            <person name="Cochrane G."/>
            <person name="Meng A."/>
            <person name="Brown T."/>
            <person name="Cohen L."/>
        </authorList>
    </citation>
    <scope>NUCLEOTIDE SEQUENCE</scope>
    <source>
        <strain evidence="6">FSP1.4</strain>
    </source>
</reference>
<organism evidence="6">
    <name type="scientific">Euplotes harpa</name>
    <dbReference type="NCBI Taxonomy" id="151035"/>
    <lineage>
        <taxon>Eukaryota</taxon>
        <taxon>Sar</taxon>
        <taxon>Alveolata</taxon>
        <taxon>Ciliophora</taxon>
        <taxon>Intramacronucleata</taxon>
        <taxon>Spirotrichea</taxon>
        <taxon>Hypotrichia</taxon>
        <taxon>Euplotida</taxon>
        <taxon>Euplotidae</taxon>
        <taxon>Euplotes</taxon>
    </lineage>
</organism>
<evidence type="ECO:0000313" key="6">
    <source>
        <dbReference type="EMBL" id="CAE0352027.1"/>
    </source>
</evidence>
<sequence>MKAESGASRGADDRDLQDKIEEAKNKARTAEASNYIVLMKAQTWDRESHGLYDYESRRVQKLELKVEEEGFMVRDQEVVSFDTTSEDCKFDDKTTLFRLTKKKDKFYVCPMNDNHPNDRLWLVIRSLKDGYIIKRHDILKLGRMKFKVKEFRTEKEYFEGEHIEVSPHKGFEEIHEVSGVDNEDIMCRFCWTGDQTEANPLIGSCKCDGSIKYIHFNCLKLWLESKVSK</sequence>
<feature type="domain" description="RING-CH-type" evidence="5">
    <location>
        <begin position="179"/>
        <end position="229"/>
    </location>
</feature>
<feature type="compositionally biased region" description="Basic and acidic residues" evidence="4">
    <location>
        <begin position="10"/>
        <end position="26"/>
    </location>
</feature>
<gene>
    <name evidence="6" type="ORF">EHAR0213_LOCUS10943</name>
</gene>
<accession>A0A7S3JD86</accession>
<protein>
    <recommendedName>
        <fullName evidence="5">RING-CH-type domain-containing protein</fullName>
    </recommendedName>
</protein>
<evidence type="ECO:0000256" key="3">
    <source>
        <dbReference type="ARBA" id="ARBA00022833"/>
    </source>
</evidence>
<name>A0A7S3JD86_9SPIT</name>
<dbReference type="InterPro" id="IPR013083">
    <property type="entry name" value="Znf_RING/FYVE/PHD"/>
</dbReference>
<dbReference type="SUPFAM" id="SSF57850">
    <property type="entry name" value="RING/U-box"/>
    <property type="match status" value="1"/>
</dbReference>
<keyword evidence="1" id="KW-0479">Metal-binding</keyword>
<evidence type="ECO:0000256" key="2">
    <source>
        <dbReference type="ARBA" id="ARBA00022771"/>
    </source>
</evidence>
<dbReference type="Gene3D" id="3.30.40.10">
    <property type="entry name" value="Zinc/RING finger domain, C3HC4 (zinc finger)"/>
    <property type="match status" value="1"/>
</dbReference>
<dbReference type="InterPro" id="IPR011016">
    <property type="entry name" value="Znf_RING-CH"/>
</dbReference>
<feature type="region of interest" description="Disordered" evidence="4">
    <location>
        <begin position="1"/>
        <end position="26"/>
    </location>
</feature>
<dbReference type="Pfam" id="PF12906">
    <property type="entry name" value="RINGv"/>
    <property type="match status" value="1"/>
</dbReference>
<evidence type="ECO:0000259" key="5">
    <source>
        <dbReference type="PROSITE" id="PS51292"/>
    </source>
</evidence>
<keyword evidence="2" id="KW-0863">Zinc-finger</keyword>
<dbReference type="GO" id="GO:0008270">
    <property type="term" value="F:zinc ion binding"/>
    <property type="evidence" value="ECO:0007669"/>
    <property type="project" value="UniProtKB-KW"/>
</dbReference>
<dbReference type="AlphaFoldDB" id="A0A7S3JD86"/>
<dbReference type="PANTHER" id="PTHR46210:SF1">
    <property type="entry name" value="FHA DOMAIN-CONTAINING PROTEIN"/>
    <property type="match status" value="1"/>
</dbReference>
<dbReference type="EMBL" id="HBII01026234">
    <property type="protein sequence ID" value="CAE0352027.1"/>
    <property type="molecule type" value="Transcribed_RNA"/>
</dbReference>
<evidence type="ECO:0000256" key="4">
    <source>
        <dbReference type="SAM" id="MobiDB-lite"/>
    </source>
</evidence>
<evidence type="ECO:0000256" key="1">
    <source>
        <dbReference type="ARBA" id="ARBA00022723"/>
    </source>
</evidence>
<proteinExistence type="predicted"/>
<dbReference type="PROSITE" id="PS51292">
    <property type="entry name" value="ZF_RING_CH"/>
    <property type="match status" value="1"/>
</dbReference>